<dbReference type="EMBL" id="CAJVAX010000019">
    <property type="protein sequence ID" value="CAG7650298.1"/>
    <property type="molecule type" value="Genomic_DNA"/>
</dbReference>
<dbReference type="Proteomes" id="UP001153328">
    <property type="component" value="Unassembled WGS sequence"/>
</dbReference>
<evidence type="ECO:0000256" key="1">
    <source>
        <dbReference type="SAM" id="MobiDB-lite"/>
    </source>
</evidence>
<feature type="region of interest" description="Disordered" evidence="1">
    <location>
        <begin position="1"/>
        <end position="30"/>
    </location>
</feature>
<protein>
    <submittedName>
        <fullName evidence="2">Uncharacterized protein</fullName>
    </submittedName>
</protein>
<proteinExistence type="predicted"/>
<dbReference type="AlphaFoldDB" id="A0A9W4MJA8"/>
<reference evidence="2" key="1">
    <citation type="submission" date="2021-06" db="EMBL/GenBank/DDBJ databases">
        <authorList>
            <person name="Arsene-Ploetze F."/>
        </authorList>
    </citation>
    <scope>NUCLEOTIDE SEQUENCE</scope>
    <source>
        <strain evidence="2">SBRY1</strain>
    </source>
</reference>
<keyword evidence="3" id="KW-1185">Reference proteome</keyword>
<comment type="caution">
    <text evidence="2">The sequence shown here is derived from an EMBL/GenBank/DDBJ whole genome shotgun (WGS) entry which is preliminary data.</text>
</comment>
<organism evidence="2 3">
    <name type="scientific">Actinacidiphila bryophytorum</name>
    <dbReference type="NCBI Taxonomy" id="1436133"/>
    <lineage>
        <taxon>Bacteria</taxon>
        <taxon>Bacillati</taxon>
        <taxon>Actinomycetota</taxon>
        <taxon>Actinomycetes</taxon>
        <taxon>Kitasatosporales</taxon>
        <taxon>Streptomycetaceae</taxon>
        <taxon>Actinacidiphila</taxon>
    </lineage>
</organism>
<sequence length="132" mass="14293">MTQLGSPSAGELDHSEPEPLRQGNEPTSRGIVTEKRLRIFRILRILRLLGEGVPTWLQQQRAAKSLPGRSTPRARSEPCAESAITSLTAPTPPLTSPSSANMVTTTRLSCLGLPSRCSQRCSLRSPTAKVFS</sequence>
<feature type="region of interest" description="Disordered" evidence="1">
    <location>
        <begin position="62"/>
        <end position="101"/>
    </location>
</feature>
<evidence type="ECO:0000313" key="2">
    <source>
        <dbReference type="EMBL" id="CAG7650298.1"/>
    </source>
</evidence>
<evidence type="ECO:0000313" key="3">
    <source>
        <dbReference type="Proteomes" id="UP001153328"/>
    </source>
</evidence>
<name>A0A9W4MJA8_9ACTN</name>
<accession>A0A9W4MJA8</accession>
<gene>
    <name evidence="2" type="ORF">SBRY_50323</name>
</gene>